<dbReference type="EC" id="2.1.1.204" evidence="4"/>
<dbReference type="InterPro" id="IPR031303">
    <property type="entry name" value="C5_meth_CS"/>
</dbReference>
<evidence type="ECO:0000256" key="7">
    <source>
        <dbReference type="PROSITE-ProRule" id="PRU01016"/>
    </source>
</evidence>
<comment type="caution">
    <text evidence="8">The sequence shown here is derived from an EMBL/GenBank/DDBJ whole genome shotgun (WGS) entry which is preliminary data.</text>
</comment>
<evidence type="ECO:0000313" key="8">
    <source>
        <dbReference type="EMBL" id="KAJ8908323.1"/>
    </source>
</evidence>
<reference evidence="8 9" key="1">
    <citation type="journal article" date="2023" name="Nat. Commun.">
        <title>Origin of minicircular mitochondrial genomes in red algae.</title>
        <authorList>
            <person name="Lee Y."/>
            <person name="Cho C.H."/>
            <person name="Lee Y.M."/>
            <person name="Park S.I."/>
            <person name="Yang J.H."/>
            <person name="West J.A."/>
            <person name="Bhattacharya D."/>
            <person name="Yoon H.S."/>
        </authorList>
    </citation>
    <scope>NUCLEOTIDE SEQUENCE [LARGE SCALE GENOMIC DNA]</scope>
    <source>
        <strain evidence="8 9">CCMP1338</strain>
        <tissue evidence="8">Whole cell</tissue>
    </source>
</reference>
<name>A0AAV8V345_9RHOD</name>
<evidence type="ECO:0000313" key="9">
    <source>
        <dbReference type="Proteomes" id="UP001157974"/>
    </source>
</evidence>
<protein>
    <recommendedName>
        <fullName evidence="5">tRNA (cytosine(38)-C(5))-methyltransferase</fullName>
        <ecNumber evidence="4">2.1.1.204</ecNumber>
    </recommendedName>
    <alternativeName>
        <fullName evidence="6">DNA (cytosine-5)-methyltransferase-like protein 2</fullName>
    </alternativeName>
</protein>
<evidence type="ECO:0000256" key="6">
    <source>
        <dbReference type="ARBA" id="ARBA00042810"/>
    </source>
</evidence>
<dbReference type="EMBL" id="JAMWBK010000001">
    <property type="protein sequence ID" value="KAJ8908323.1"/>
    <property type="molecule type" value="Genomic_DNA"/>
</dbReference>
<keyword evidence="3 7" id="KW-0949">S-adenosyl-L-methionine</keyword>
<dbReference type="Proteomes" id="UP001157974">
    <property type="component" value="Unassembled WGS sequence"/>
</dbReference>
<keyword evidence="1 7" id="KW-0489">Methyltransferase</keyword>
<gene>
    <name evidence="8" type="ORF">NDN08_005036</name>
</gene>
<organism evidence="8 9">
    <name type="scientific">Rhodosorus marinus</name>
    <dbReference type="NCBI Taxonomy" id="101924"/>
    <lineage>
        <taxon>Eukaryota</taxon>
        <taxon>Rhodophyta</taxon>
        <taxon>Stylonematophyceae</taxon>
        <taxon>Stylonematales</taxon>
        <taxon>Stylonemataceae</taxon>
        <taxon>Rhodosorus</taxon>
    </lineage>
</organism>
<dbReference type="GO" id="GO:0032259">
    <property type="term" value="P:methylation"/>
    <property type="evidence" value="ECO:0007669"/>
    <property type="project" value="UniProtKB-KW"/>
</dbReference>
<comment type="similarity">
    <text evidence="7">Belongs to the class I-like SAM-binding methyltransferase superfamily. C5-methyltransferase family.</text>
</comment>
<dbReference type="Gene3D" id="3.40.50.150">
    <property type="entry name" value="Vaccinia Virus protein VP39"/>
    <property type="match status" value="1"/>
</dbReference>
<evidence type="ECO:0000256" key="5">
    <source>
        <dbReference type="ARBA" id="ARBA00039681"/>
    </source>
</evidence>
<dbReference type="PANTHER" id="PTHR46098:SF1">
    <property type="entry name" value="TRNA (CYTOSINE(38)-C(5))-METHYLTRANSFERASE"/>
    <property type="match status" value="1"/>
</dbReference>
<dbReference type="PRINTS" id="PR00105">
    <property type="entry name" value="C5METTRFRASE"/>
</dbReference>
<evidence type="ECO:0000256" key="4">
    <source>
        <dbReference type="ARBA" id="ARBA00039081"/>
    </source>
</evidence>
<dbReference type="AlphaFoldDB" id="A0AAV8V345"/>
<dbReference type="InterPro" id="IPR050750">
    <property type="entry name" value="C5-MTase"/>
</dbReference>
<dbReference type="Gene3D" id="3.90.120.10">
    <property type="entry name" value="DNA Methylase, subunit A, domain 2"/>
    <property type="match status" value="1"/>
</dbReference>
<dbReference type="InterPro" id="IPR029063">
    <property type="entry name" value="SAM-dependent_MTases_sf"/>
</dbReference>
<feature type="active site" evidence="7">
    <location>
        <position position="85"/>
    </location>
</feature>
<dbReference type="PROSITE" id="PS51679">
    <property type="entry name" value="SAM_MT_C5"/>
    <property type="match status" value="1"/>
</dbReference>
<keyword evidence="2 7" id="KW-0808">Transferase</keyword>
<dbReference type="PANTHER" id="PTHR46098">
    <property type="entry name" value="TRNA (CYTOSINE(38)-C(5))-METHYLTRANSFERASE"/>
    <property type="match status" value="1"/>
</dbReference>
<evidence type="ECO:0000256" key="1">
    <source>
        <dbReference type="ARBA" id="ARBA00022603"/>
    </source>
</evidence>
<dbReference type="PROSITE" id="PS00095">
    <property type="entry name" value="C5_MTASE_2"/>
    <property type="match status" value="1"/>
</dbReference>
<dbReference type="Pfam" id="PF00145">
    <property type="entry name" value="DNA_methylase"/>
    <property type="match status" value="1"/>
</dbReference>
<accession>A0AAV8V345</accession>
<keyword evidence="9" id="KW-1185">Reference proteome</keyword>
<evidence type="ECO:0000256" key="3">
    <source>
        <dbReference type="ARBA" id="ARBA00022691"/>
    </source>
</evidence>
<proteinExistence type="inferred from homology"/>
<dbReference type="InterPro" id="IPR001525">
    <property type="entry name" value="C5_MeTfrase"/>
</dbReference>
<sequence>MPVLTVLEFFHGIGGLRAGLEKAEQEIALPVVTEVTAAFDISSICADTYNHNFEPGKTFTRDVKSLPDSFFIENRSDLWTMSPPCQPYTKRGKELDAADPRAAGLKRLTNVLRTCPSAALPFGILLENVPGFESSHSLSELQDSLRIRGFSFVKHELCPTQFEIPNKRKRFYLVAVKSTKSNILGTARDPPGGHTERRLEEFLFGDPERDYYEEEYKLPAHYLRYQAALDVVTQSSTESDCFTGAYGRYAKGSGSVLSCGSHGMRLFSSKEITRLHDFPELFEYPQHVSELKRYQLVGNSVNVRVVAALSKDLLYAAAQASQSS</sequence>
<evidence type="ECO:0000256" key="2">
    <source>
        <dbReference type="ARBA" id="ARBA00022679"/>
    </source>
</evidence>
<dbReference type="GO" id="GO:0008168">
    <property type="term" value="F:methyltransferase activity"/>
    <property type="evidence" value="ECO:0007669"/>
    <property type="project" value="UniProtKB-KW"/>
</dbReference>
<dbReference type="SUPFAM" id="SSF53335">
    <property type="entry name" value="S-adenosyl-L-methionine-dependent methyltransferases"/>
    <property type="match status" value="1"/>
</dbReference>